<keyword evidence="5" id="KW-0378">Hydrolase</keyword>
<keyword evidence="4 10" id="KW-0479">Metal-binding</keyword>
<protein>
    <submittedName>
        <fullName evidence="13">A disintegrin and metalloproteinase with thrombospondin motifs 18</fullName>
    </submittedName>
</protein>
<evidence type="ECO:0000256" key="8">
    <source>
        <dbReference type="ARBA" id="ARBA00023157"/>
    </source>
</evidence>
<dbReference type="GO" id="GO:0046872">
    <property type="term" value="F:metal ion binding"/>
    <property type="evidence" value="ECO:0007669"/>
    <property type="project" value="UniProtKB-KW"/>
</dbReference>
<keyword evidence="13" id="KW-0401">Integrin</keyword>
<dbReference type="InterPro" id="IPR001590">
    <property type="entry name" value="Peptidase_M12B"/>
</dbReference>
<dbReference type="Pfam" id="PF25379">
    <property type="entry name" value="Adt-1"/>
    <property type="match status" value="1"/>
</dbReference>
<keyword evidence="9" id="KW-0325">Glycoprotein</keyword>
<dbReference type="PROSITE" id="PS50215">
    <property type="entry name" value="ADAM_MEPRO"/>
    <property type="match status" value="1"/>
</dbReference>
<feature type="active site" evidence="10">
    <location>
        <position position="363"/>
    </location>
</feature>
<evidence type="ECO:0000256" key="9">
    <source>
        <dbReference type="ARBA" id="ARBA00023180"/>
    </source>
</evidence>
<dbReference type="PANTHER" id="PTHR13723:SF315">
    <property type="entry name" value="NO LONG NERVE CORD, ISOFORM C"/>
    <property type="match status" value="1"/>
</dbReference>
<dbReference type="SUPFAM" id="SSF82895">
    <property type="entry name" value="TSP-1 type 1 repeat"/>
    <property type="match status" value="12"/>
</dbReference>
<comment type="caution">
    <text evidence="10">Lacks conserved residue(s) required for the propagation of feature annotation.</text>
</comment>
<dbReference type="GO" id="GO:0004222">
    <property type="term" value="F:metalloendopeptidase activity"/>
    <property type="evidence" value="ECO:0007669"/>
    <property type="project" value="InterPro"/>
</dbReference>
<dbReference type="Gene3D" id="3.40.1620.60">
    <property type="match status" value="2"/>
</dbReference>
<dbReference type="PROSITE" id="PS50092">
    <property type="entry name" value="TSP1"/>
    <property type="match status" value="12"/>
</dbReference>
<evidence type="ECO:0000313" key="13">
    <source>
        <dbReference type="EMBL" id="KRX43657.1"/>
    </source>
</evidence>
<gene>
    <name evidence="13" type="primary">ADAMTS18</name>
    <name evidence="13" type="ORF">T05_10863</name>
</gene>
<keyword evidence="11" id="KW-0472">Membrane</keyword>
<feature type="binding site" evidence="10">
    <location>
        <position position="372"/>
    </location>
    <ligand>
        <name>Zn(2+)</name>
        <dbReference type="ChEBI" id="CHEBI:29105"/>
        <note>catalytic</note>
    </ligand>
</feature>
<dbReference type="GO" id="GO:0031012">
    <property type="term" value="C:extracellular matrix"/>
    <property type="evidence" value="ECO:0007669"/>
    <property type="project" value="TreeGrafter"/>
</dbReference>
<dbReference type="Gene3D" id="3.40.390.10">
    <property type="entry name" value="Collagenase (Catalytic Domain)"/>
    <property type="match status" value="1"/>
</dbReference>
<keyword evidence="6 10" id="KW-0862">Zinc</keyword>
<keyword evidence="11" id="KW-1133">Transmembrane helix</keyword>
<dbReference type="OrthoDB" id="10035764at2759"/>
<dbReference type="GO" id="GO:0006508">
    <property type="term" value="P:proteolysis"/>
    <property type="evidence" value="ECO:0007669"/>
    <property type="project" value="UniProtKB-KW"/>
</dbReference>
<proteinExistence type="predicted"/>
<feature type="domain" description="Peptidase M12B" evidence="12">
    <location>
        <begin position="251"/>
        <end position="411"/>
    </location>
</feature>
<reference evidence="13 14" key="1">
    <citation type="submission" date="2015-01" db="EMBL/GenBank/DDBJ databases">
        <title>Evolution of Trichinella species and genotypes.</title>
        <authorList>
            <person name="Korhonen P.K."/>
            <person name="Edoardo P."/>
            <person name="Giuseppe L.R."/>
            <person name="Gasser R.B."/>
        </authorList>
    </citation>
    <scope>NUCLEOTIDE SEQUENCE [LARGE SCALE GENOMIC DNA]</scope>
    <source>
        <strain evidence="13">ISS417</strain>
    </source>
</reference>
<evidence type="ECO:0000256" key="3">
    <source>
        <dbReference type="ARBA" id="ARBA00022670"/>
    </source>
</evidence>
<feature type="binding site" evidence="10">
    <location>
        <position position="366"/>
    </location>
    <ligand>
        <name>Zn(2+)</name>
        <dbReference type="ChEBI" id="CHEBI:29105"/>
        <note>catalytic</note>
    </ligand>
</feature>
<keyword evidence="7" id="KW-0482">Metalloprotease</keyword>
<dbReference type="SMART" id="SM00209">
    <property type="entry name" value="TSP1"/>
    <property type="match status" value="13"/>
</dbReference>
<dbReference type="GO" id="GO:0007229">
    <property type="term" value="P:integrin-mediated signaling pathway"/>
    <property type="evidence" value="ECO:0007669"/>
    <property type="project" value="UniProtKB-KW"/>
</dbReference>
<name>A0A0V0TXA4_9BILA</name>
<evidence type="ECO:0000256" key="10">
    <source>
        <dbReference type="PROSITE-ProRule" id="PRU00276"/>
    </source>
</evidence>
<dbReference type="PRINTS" id="PR01705">
    <property type="entry name" value="TSP1REPEAT"/>
</dbReference>
<dbReference type="Gene3D" id="2.20.100.10">
    <property type="entry name" value="Thrombospondin type-1 (TSP1) repeat"/>
    <property type="match status" value="13"/>
</dbReference>
<accession>A0A0V0TXA4</accession>
<evidence type="ECO:0000313" key="14">
    <source>
        <dbReference type="Proteomes" id="UP000055048"/>
    </source>
</evidence>
<dbReference type="InterPro" id="IPR041645">
    <property type="entry name" value="ADAMTS_CR_2"/>
</dbReference>
<keyword evidence="11" id="KW-0812">Transmembrane</keyword>
<dbReference type="Pfam" id="PF01421">
    <property type="entry name" value="Reprolysin"/>
    <property type="match status" value="1"/>
</dbReference>
<evidence type="ECO:0000256" key="2">
    <source>
        <dbReference type="ARBA" id="ARBA00022525"/>
    </source>
</evidence>
<dbReference type="STRING" id="144512.A0A0V0TXA4"/>
<keyword evidence="14" id="KW-1185">Reference proteome</keyword>
<dbReference type="GO" id="GO:0030198">
    <property type="term" value="P:extracellular matrix organization"/>
    <property type="evidence" value="ECO:0007669"/>
    <property type="project" value="TreeGrafter"/>
</dbReference>
<dbReference type="InterPro" id="IPR000884">
    <property type="entry name" value="TSP1_rpt"/>
</dbReference>
<dbReference type="InterPro" id="IPR024079">
    <property type="entry name" value="MetalloPept_cat_dom_sf"/>
</dbReference>
<dbReference type="EMBL" id="JYDJ01000114">
    <property type="protein sequence ID" value="KRX43657.1"/>
    <property type="molecule type" value="Genomic_DNA"/>
</dbReference>
<evidence type="ECO:0000256" key="7">
    <source>
        <dbReference type="ARBA" id="ARBA00023049"/>
    </source>
</evidence>
<comment type="caution">
    <text evidence="13">The sequence shown here is derived from an EMBL/GenBank/DDBJ whole genome shotgun (WGS) entry which is preliminary data.</text>
</comment>
<dbReference type="Pfam" id="PF00090">
    <property type="entry name" value="TSP_1"/>
    <property type="match status" value="12"/>
</dbReference>
<dbReference type="Proteomes" id="UP000055048">
    <property type="component" value="Unassembled WGS sequence"/>
</dbReference>
<keyword evidence="8 10" id="KW-1015">Disulfide bond</keyword>
<evidence type="ECO:0000256" key="6">
    <source>
        <dbReference type="ARBA" id="ARBA00022833"/>
    </source>
</evidence>
<feature type="transmembrane region" description="Helical" evidence="11">
    <location>
        <begin position="9"/>
        <end position="29"/>
    </location>
</feature>
<dbReference type="FunFam" id="2.20.100.10:FF:000002">
    <property type="entry name" value="Unc-5 netrin receptor C"/>
    <property type="match status" value="1"/>
</dbReference>
<feature type="disulfide bond" evidence="10">
    <location>
        <begin position="379"/>
        <end position="384"/>
    </location>
</feature>
<organism evidence="13 14">
    <name type="scientific">Trichinella murrelli</name>
    <dbReference type="NCBI Taxonomy" id="144512"/>
    <lineage>
        <taxon>Eukaryota</taxon>
        <taxon>Metazoa</taxon>
        <taxon>Ecdysozoa</taxon>
        <taxon>Nematoda</taxon>
        <taxon>Enoplea</taxon>
        <taxon>Dorylaimia</taxon>
        <taxon>Trichinellida</taxon>
        <taxon>Trichinellidae</taxon>
        <taxon>Trichinella</taxon>
    </lineage>
</organism>
<evidence type="ECO:0000259" key="12">
    <source>
        <dbReference type="PROSITE" id="PS50215"/>
    </source>
</evidence>
<evidence type="ECO:0000256" key="1">
    <source>
        <dbReference type="ARBA" id="ARBA00004613"/>
    </source>
</evidence>
<evidence type="ECO:0000256" key="4">
    <source>
        <dbReference type="ARBA" id="ARBA00022723"/>
    </source>
</evidence>
<dbReference type="PANTHER" id="PTHR13723">
    <property type="entry name" value="ADAMTS A DISINTEGRIN AND METALLOPROTEASE WITH THROMBOSPONDIN MOTIFS PROTEASE"/>
    <property type="match status" value="1"/>
</dbReference>
<dbReference type="SUPFAM" id="SSF55486">
    <property type="entry name" value="Metalloproteases ('zincins'), catalytic domain"/>
    <property type="match status" value="1"/>
</dbReference>
<keyword evidence="3" id="KW-0645">Protease</keyword>
<comment type="subcellular location">
    <subcellularLocation>
        <location evidence="1">Secreted</location>
    </subcellularLocation>
</comment>
<dbReference type="FunFam" id="2.20.100.10:FF:000001">
    <property type="entry name" value="semaphorin-5A isoform X1"/>
    <property type="match status" value="1"/>
</dbReference>
<dbReference type="InterPro" id="IPR050439">
    <property type="entry name" value="ADAMTS_ADAMTS-like"/>
</dbReference>
<evidence type="ECO:0000256" key="11">
    <source>
        <dbReference type="SAM" id="Phobius"/>
    </source>
</evidence>
<dbReference type="Pfam" id="PF17771">
    <property type="entry name" value="ADAMTS_CR_2"/>
    <property type="match status" value="1"/>
</dbReference>
<dbReference type="InterPro" id="IPR036383">
    <property type="entry name" value="TSP1_rpt_sf"/>
</dbReference>
<feature type="binding site" evidence="10">
    <location>
        <position position="362"/>
    </location>
    <ligand>
        <name>Zn(2+)</name>
        <dbReference type="ChEBI" id="CHEBI:29105"/>
        <note>catalytic</note>
    </ligand>
</feature>
<dbReference type="InterPro" id="IPR057401">
    <property type="entry name" value="Adt-1/2-like_dom"/>
</dbReference>
<sequence>MTSRRNHGLFAMLIGILIFGFLLKIALLITSRRYNPNPLHLHDDPERLSAYENIQNLKIDRSKNTYNEKLLVSFEAFKQHFMLVLTPVDPLVSEGANFFIQNGPKRSSLLPRHCHFHGHAISHGNKSVALSICNSIRGILILDDHFLVIQPLLDRGSKMPSHENHSSHVIYKRSASLNGFQQNELLQHIEDVSFNVVQPEQFCEVTPPPLEQMPLLVQNDFAGRTLPDTLKLELALFLDDRLWRQFLLLKVNLLYRQPTIRPKLNIVVVHLEMWKTEPENLNARLHKYGEAQFFLDQFCQLQGHLRKAGAHWDHATLLTGYDIYHTSTSVAGVAPVARMCDTQFSCSLIEGNHLGRSFVLAHEMGHNMGMLHDGVQNQCSQSCCLMSPVNGAGRTNWSPCSVREYQSFLVDITKPESSIPNCLSNTEEVSPALVLGSTIPQLPGQRYTADQQCEFFWGDGYLNEIPDGKSREDICHVLWCSNSGATISSAHPALEGTWCGNRNWCRNGKCVPWSKDEAPEPVDGQWTEWSRAQHSRCSDCVIANAIRLRSEVRHCKAPAPNNGGRDCLGSSIRGLLCRGTADCDQFSKADFSDRICAAIRNDPEKPDPDLSGKGFQRKDEKTYCQFSKKCIYIILNNLSSCTDPSSPCKVWCHLRSTLLIRSKGKYPDGTPCGVNKYCMDGKCLVNECSFSLEIVFLHMKSSFATVIPIDGAWSAWSSWSNCSASCGIGTQIRKRQCENGKCLNGTSIEEQICNGVDCSSWTSWGEWSKCSASCGNGARLRSRTCRTDQPCEGPSVDFEKCIGTNCSSWSEWSAWSTCSRSCGVGKQSRNRQCKYDLSAECDGHSQELKTCNDQDCPVLQGSWSEWSKCTEQCANSAGTRTRSRVCSPDYHASCVDSKETQTEPCLGKEDCPTWLSWGPWSACTVSCGSGIQTRLRTCLQQETALVLLDGTALSNRCPGSNMESRSCSTEPCEENTQNEDPASWTEWTPCSATCGLGVKIRRRNCNDQSECHHGVQKITCELKPCQQLDAEMEWQPWSPCSRSCGTGYRHRTRSCESCSGKEMIQQEPCNTFNCSVTATLTTELTSLDQPSWSEWSPWSECSKACDGGRQVRRRHCSTTLQQCKGFAVEETICNEQSCDQNQSQQKGNTTTLLFFDHTYEATIFMQRRDSAISKAMSNNAQWSSWSEWSECSCYKNLKIRLRHCIVSDPKTMGFCLGPTYEKVTCVPEKCKPTDGSWTEWSSWSHCSQSCSSGSDAVQTRFRACANPVPSNQGFYCQGSATDVQQCPDLPQCSNGIVNVDSHMSVHGQIGQLGLIIIKVLDANASEHEQGANQKWYCSGGKCVGEDFQQQTRANSSCSESAKSASWTSWSEWSKCAGTCDQSTQTRQRSCKVKDTANVHTSSPNSISLTGGCIGEAWETAVCKRASCANEPLDGQWSTWSEWSNCSSRCTAGSQSRRRSCDSPRPMNGGTDCLGTARQVKSCQPTDHRHCTASVQHSETMEVDTKNWENSFESQHSTLL</sequence>
<dbReference type="GO" id="GO:0005576">
    <property type="term" value="C:extracellular region"/>
    <property type="evidence" value="ECO:0007669"/>
    <property type="project" value="UniProtKB-SubCell"/>
</dbReference>
<keyword evidence="2" id="KW-0964">Secreted</keyword>
<evidence type="ECO:0000256" key="5">
    <source>
        <dbReference type="ARBA" id="ARBA00022801"/>
    </source>
</evidence>